<organism evidence="1 2">
    <name type="scientific">Azohydromonas caseinilytica</name>
    <dbReference type="NCBI Taxonomy" id="2728836"/>
    <lineage>
        <taxon>Bacteria</taxon>
        <taxon>Pseudomonadati</taxon>
        <taxon>Pseudomonadota</taxon>
        <taxon>Betaproteobacteria</taxon>
        <taxon>Burkholderiales</taxon>
        <taxon>Sphaerotilaceae</taxon>
        <taxon>Azohydromonas</taxon>
    </lineage>
</organism>
<dbReference type="Pfam" id="PF05936">
    <property type="entry name" value="T6SS_VasE"/>
    <property type="match status" value="1"/>
</dbReference>
<dbReference type="AlphaFoldDB" id="A0A848FJH0"/>
<evidence type="ECO:0000313" key="1">
    <source>
        <dbReference type="EMBL" id="NML19035.1"/>
    </source>
</evidence>
<accession>A0A848FJH0</accession>
<dbReference type="NCBIfam" id="TIGR03353">
    <property type="entry name" value="VI_chp_4"/>
    <property type="match status" value="1"/>
</dbReference>
<reference evidence="1 2" key="1">
    <citation type="submission" date="2020-04" db="EMBL/GenBank/DDBJ databases">
        <title>Azohydromonas sp. isolated from soil.</title>
        <authorList>
            <person name="Dahal R.H."/>
        </authorList>
    </citation>
    <scope>NUCLEOTIDE SEQUENCE [LARGE SCALE GENOMIC DNA]</scope>
    <source>
        <strain evidence="1 2">G-1-1-14</strain>
    </source>
</reference>
<dbReference type="InterPro" id="IPR010263">
    <property type="entry name" value="T6SS_TssK"/>
</dbReference>
<dbReference type="RefSeq" id="WP_169163931.1">
    <property type="nucleotide sequence ID" value="NZ_JABBFW010000051.1"/>
</dbReference>
<dbReference type="Proteomes" id="UP000574067">
    <property type="component" value="Unassembled WGS sequence"/>
</dbReference>
<sequence length="451" mass="50747">MIRSAKVLWGEGLFLRPQHFQRQDAYHEWRQAEIARALHPYSWGIRELKFDTGALLTGVLRITELRLIFPDGELYSAPHDDDLPDPLSLSDWHTGATEAVLYLAMAPMRSVGANFSQESSGASTGMRYALHEETAHDWFTESAEMQLSTLRRRVRLLSEQDAREHLISLPLLRLRRRPAGGVEIDASFIPPSLSLAASPALQDMLRGLLDTLHAKANALYGVHREPSRHVIEFRSGDVASFWLLHTCNAAFAALSHLYRHPLLHPERLFERMLELAGALTTFSRSYSLADLPAYDHDKPAACFAKLENIVRDLLDTVISTRYFSIALQEVRSCYYQGRLDSQKINSNTWFLVGVQARLPAAELVELIPHRFKIGAPDDVEKLVLSATHGVRLVHTPQVPAAIPVRPNALYFSLDCRGPLYERMLQSGTLTLYTPSGLPDLQLELFALNDAQ</sequence>
<dbReference type="PANTHER" id="PTHR35566">
    <property type="entry name" value="BLR3599 PROTEIN"/>
    <property type="match status" value="1"/>
</dbReference>
<evidence type="ECO:0000313" key="2">
    <source>
        <dbReference type="Proteomes" id="UP000574067"/>
    </source>
</evidence>
<gene>
    <name evidence="1" type="primary">tssK</name>
    <name evidence="1" type="ORF">HHL10_29110</name>
</gene>
<protein>
    <submittedName>
        <fullName evidence="1">Type VI secretion system baseplate subunit TssK</fullName>
    </submittedName>
</protein>
<comment type="caution">
    <text evidence="1">The sequence shown here is derived from an EMBL/GenBank/DDBJ whole genome shotgun (WGS) entry which is preliminary data.</text>
</comment>
<dbReference type="PANTHER" id="PTHR35566:SF1">
    <property type="entry name" value="TYPE VI SECRETION SYSTEM BASEPLATE COMPONENT TSSK1"/>
    <property type="match status" value="1"/>
</dbReference>
<proteinExistence type="predicted"/>
<keyword evidence="2" id="KW-1185">Reference proteome</keyword>
<dbReference type="EMBL" id="JABBFW010000051">
    <property type="protein sequence ID" value="NML19035.1"/>
    <property type="molecule type" value="Genomic_DNA"/>
</dbReference>
<name>A0A848FJH0_9BURK</name>